<feature type="region of interest" description="Disordered" evidence="1">
    <location>
        <begin position="24"/>
        <end position="77"/>
    </location>
</feature>
<name>A0A803L6E3_CHEQI</name>
<dbReference type="OrthoDB" id="761625at2759"/>
<feature type="region of interest" description="Disordered" evidence="1">
    <location>
        <begin position="668"/>
        <end position="697"/>
    </location>
</feature>
<feature type="compositionally biased region" description="Low complexity" evidence="1">
    <location>
        <begin position="57"/>
        <end position="67"/>
    </location>
</feature>
<evidence type="ECO:0000256" key="1">
    <source>
        <dbReference type="SAM" id="MobiDB-lite"/>
    </source>
</evidence>
<evidence type="ECO:0000313" key="3">
    <source>
        <dbReference type="EnsemblPlants" id="AUR62007432-RA:cds"/>
    </source>
</evidence>
<dbReference type="EnsemblPlants" id="AUR62007432-RA">
    <property type="protein sequence ID" value="AUR62007432-RA:cds"/>
    <property type="gene ID" value="AUR62007432"/>
</dbReference>
<proteinExistence type="predicted"/>
<dbReference type="RefSeq" id="XP_021768371.1">
    <property type="nucleotide sequence ID" value="XM_021912679.1"/>
</dbReference>
<dbReference type="OMA" id="PDVNCMW"/>
<feature type="compositionally biased region" description="Polar residues" evidence="1">
    <location>
        <begin position="276"/>
        <end position="288"/>
    </location>
</feature>
<protein>
    <recommendedName>
        <fullName evidence="2">DUF3741 domain-containing protein</fullName>
    </recommendedName>
</protein>
<dbReference type="AlphaFoldDB" id="A0A803L6E3"/>
<dbReference type="PANTHER" id="PTHR34282:SF1">
    <property type="entry name" value="DUF3741 DOMAIN-CONTAINING PROTEIN"/>
    <property type="match status" value="1"/>
</dbReference>
<evidence type="ECO:0000259" key="2">
    <source>
        <dbReference type="Pfam" id="PF14383"/>
    </source>
</evidence>
<dbReference type="PANTHER" id="PTHR34282">
    <property type="entry name" value="OS01G0228800 PROTEIN-RELATED"/>
    <property type="match status" value="1"/>
</dbReference>
<sequence length="1018" mass="114956">MATKPDFAQKLLHDLRLRKQRMATAQNSDMYGNSRQNLKGSRGTKILETVGPKIGSRYRSSSNSQKSPGTTQTANQMVPYAGGQHSGQVADLSMALSYAFDNRGKLKRLDIASNGAMMNLLQQIGRRSMQQSLDIQWQSANQFPTLTHLHIDEIAKGARKLNQILRACSSGINIDEGSIDIGKDLWKGAMELEQSLRMLVSLQEASENTMSQKRKSRLKLLDENGDSEDDSTVSSEKQKQVERPVFSFDKPTKNSKASVQTDLQKKLLALPYLEDPNSNPERNKSMTPKGTHRRSASCGSEIQSSQLTNSSKPKHNAARLPNVVAKLMGLEELPQNKVATDSPFSHQGSRELVSVHTAERNFKSAGLNTEYTKNAKIQVNQNKVHSNKITILTTHKIQLQEETYRSTNSQKMITGPVKPRWNEDEGEGIKDYIKESKAAILKINELQSKTIHLNQDGESQKDIRKEAKVRSIKQRQQEVAYATETLQRMVMPENRNLIVAETMQSYTPDNSNARETPKTAATKPLIPQQKQNRDILNMSYEPQGKKPKADNRSQLGERKKEGNAENVQNSRTIGRESKHMQKQLPIKQPNAGKKNAEDIALADSKAALLSSRQKENPVRDGNFMSSEDKRNSSASLRSDEDGSSTDGLSESHMTEVCARPNIDAKCTHDSPKKVVGDIRPPKIRPKPVVKTKEDITKTVTTRTAARALRPQRPTSYRLKQNKVDKINVSRTAAEANESISKPTESIPENHDTSKPPVYEESQQNVEVEQTSTKNHTIRDKPSQRLKRVNTPADKDENTVSTVIEDQREKLVPDEAEIMHQITEKDGQEDCNNNSCNQQQKQQKPIKMVKQEPLTEDELFLKQKLIKSHLILNTAEALFKLNIPISILNYASDQNCEEKDSKIILDCGYELLKRKGRQEIFTNIFKLRSLDDLVRQLHKDLEALRFYGRNGRDEYDDYANCILKLLETDIYNRHPDLNCMWDIGWNETTFPCAKMDEAVGIIEQLMLDELVDELANDCL</sequence>
<feature type="compositionally biased region" description="Basic and acidic residues" evidence="1">
    <location>
        <begin position="668"/>
        <end position="680"/>
    </location>
</feature>
<dbReference type="KEGG" id="cqi:110732699"/>
<reference evidence="3" key="1">
    <citation type="journal article" date="2017" name="Nature">
        <title>The genome of Chenopodium quinoa.</title>
        <authorList>
            <person name="Jarvis D.E."/>
            <person name="Ho Y.S."/>
            <person name="Lightfoot D.J."/>
            <person name="Schmoeckel S.M."/>
            <person name="Li B."/>
            <person name="Borm T.J.A."/>
            <person name="Ohyanagi H."/>
            <person name="Mineta K."/>
            <person name="Michell C.T."/>
            <person name="Saber N."/>
            <person name="Kharbatia N.M."/>
            <person name="Rupper R.R."/>
            <person name="Sharp A.R."/>
            <person name="Dally N."/>
            <person name="Boughton B.A."/>
            <person name="Woo Y.H."/>
            <person name="Gao G."/>
            <person name="Schijlen E.G.W.M."/>
            <person name="Guo X."/>
            <person name="Momin A.A."/>
            <person name="Negrao S."/>
            <person name="Al-Babili S."/>
            <person name="Gehring C."/>
            <person name="Roessner U."/>
            <person name="Jung C."/>
            <person name="Murphy K."/>
            <person name="Arold S.T."/>
            <person name="Gojobori T."/>
            <person name="van der Linden C.G."/>
            <person name="van Loo E.N."/>
            <person name="Jellen E.N."/>
            <person name="Maughan P.J."/>
            <person name="Tester M."/>
        </authorList>
    </citation>
    <scope>NUCLEOTIDE SEQUENCE [LARGE SCALE GENOMIC DNA]</scope>
    <source>
        <strain evidence="3">cv. PI 614886</strain>
    </source>
</reference>
<dbReference type="GeneID" id="110732699"/>
<reference evidence="3" key="2">
    <citation type="submission" date="2021-03" db="UniProtKB">
        <authorList>
            <consortium name="EnsemblPlants"/>
        </authorList>
    </citation>
    <scope>IDENTIFICATION</scope>
</reference>
<dbReference type="InterPro" id="IPR032795">
    <property type="entry name" value="DUF3741-assoc"/>
</dbReference>
<feature type="region of interest" description="Disordered" evidence="1">
    <location>
        <begin position="505"/>
        <end position="595"/>
    </location>
</feature>
<feature type="domain" description="DUF3741" evidence="2">
    <location>
        <begin position="316"/>
        <end position="338"/>
    </location>
</feature>
<feature type="compositionally biased region" description="Polar residues" evidence="1">
    <location>
        <begin position="24"/>
        <end position="39"/>
    </location>
</feature>
<feature type="compositionally biased region" description="Polar residues" evidence="1">
    <location>
        <begin position="505"/>
        <end position="514"/>
    </location>
</feature>
<feature type="region of interest" description="Disordered" evidence="1">
    <location>
        <begin position="731"/>
        <end position="758"/>
    </location>
</feature>
<gene>
    <name evidence="3" type="primary">LOC110732699</name>
</gene>
<dbReference type="Gramene" id="AUR62007432-RA">
    <property type="protein sequence ID" value="AUR62007432-RA:cds"/>
    <property type="gene ID" value="AUR62007432"/>
</dbReference>
<evidence type="ECO:0000313" key="4">
    <source>
        <dbReference type="Proteomes" id="UP000596660"/>
    </source>
</evidence>
<feature type="region of interest" description="Disordered" evidence="1">
    <location>
        <begin position="609"/>
        <end position="652"/>
    </location>
</feature>
<dbReference type="Pfam" id="PF14383">
    <property type="entry name" value="VARLMGL"/>
    <property type="match status" value="1"/>
</dbReference>
<feature type="region of interest" description="Disordered" evidence="1">
    <location>
        <begin position="222"/>
        <end position="317"/>
    </location>
</feature>
<accession>A0A803L6E3</accession>
<dbReference type="Proteomes" id="UP000596660">
    <property type="component" value="Unplaced"/>
</dbReference>
<keyword evidence="4" id="KW-1185">Reference proteome</keyword>
<feature type="compositionally biased region" description="Basic and acidic residues" evidence="1">
    <location>
        <begin position="543"/>
        <end position="563"/>
    </location>
</feature>
<feature type="compositionally biased region" description="Polar residues" evidence="1">
    <location>
        <begin position="297"/>
        <end position="311"/>
    </location>
</feature>
<organism evidence="3 4">
    <name type="scientific">Chenopodium quinoa</name>
    <name type="common">Quinoa</name>
    <dbReference type="NCBI Taxonomy" id="63459"/>
    <lineage>
        <taxon>Eukaryota</taxon>
        <taxon>Viridiplantae</taxon>
        <taxon>Streptophyta</taxon>
        <taxon>Embryophyta</taxon>
        <taxon>Tracheophyta</taxon>
        <taxon>Spermatophyta</taxon>
        <taxon>Magnoliopsida</taxon>
        <taxon>eudicotyledons</taxon>
        <taxon>Gunneridae</taxon>
        <taxon>Pentapetalae</taxon>
        <taxon>Caryophyllales</taxon>
        <taxon>Chenopodiaceae</taxon>
        <taxon>Chenopodioideae</taxon>
        <taxon>Atripliceae</taxon>
        <taxon>Chenopodium</taxon>
    </lineage>
</organism>